<dbReference type="AlphaFoldDB" id="A0AAV2JK60"/>
<dbReference type="Gene3D" id="1.20.870.10">
    <property type="entry name" value="Son of sevenless (SoS) protein Chain: S domain 1"/>
    <property type="match status" value="1"/>
</dbReference>
<evidence type="ECO:0000313" key="3">
    <source>
        <dbReference type="EMBL" id="CAL1576996.1"/>
    </source>
</evidence>
<reference evidence="3 4" key="1">
    <citation type="submission" date="2024-04" db="EMBL/GenBank/DDBJ databases">
        <authorList>
            <person name="Waldvogel A.-M."/>
            <person name="Schoenle A."/>
        </authorList>
    </citation>
    <scope>NUCLEOTIDE SEQUENCE [LARGE SCALE GENOMIC DNA]</scope>
</reference>
<dbReference type="PROSITE" id="PS50212">
    <property type="entry name" value="RASGEF_NTER"/>
    <property type="match status" value="1"/>
</dbReference>
<dbReference type="SUPFAM" id="SSF48366">
    <property type="entry name" value="Ras GEF"/>
    <property type="match status" value="1"/>
</dbReference>
<dbReference type="EMBL" id="OZ035835">
    <property type="protein sequence ID" value="CAL1576996.1"/>
    <property type="molecule type" value="Genomic_DNA"/>
</dbReference>
<dbReference type="InterPro" id="IPR029899">
    <property type="entry name" value="KNDC1"/>
</dbReference>
<dbReference type="PANTHER" id="PTHR21560">
    <property type="entry name" value="VERY KIND PROTEIN"/>
    <property type="match status" value="1"/>
</dbReference>
<dbReference type="GO" id="GO:0030425">
    <property type="term" value="C:dendrite"/>
    <property type="evidence" value="ECO:0007669"/>
    <property type="project" value="TreeGrafter"/>
</dbReference>
<dbReference type="GO" id="GO:0048814">
    <property type="term" value="P:regulation of dendrite morphogenesis"/>
    <property type="evidence" value="ECO:0007669"/>
    <property type="project" value="TreeGrafter"/>
</dbReference>
<sequence>MFMKAFSEVQQQLILETRNLKKTRNFYHKLLQQEQKNKGSDNKAMLVRLKAQQEEQRSRVLFLETVKKYLEVLSVEQWGLEASVLPSLAESGAAGLELQSSLDSSVLSFSCSDGKSTLQLGSPLGLVAHLYARNAALDGYIQQFFYTFRYFCSADDLLRFITDKFMSVAREGPDLSGDSLKVFHRSLDLLLLWVSGSKAVDFRERSSVLQTLEHFINTQV</sequence>
<dbReference type="Proteomes" id="UP001497482">
    <property type="component" value="Chromosome 13"/>
</dbReference>
<accession>A0AAV2JK60</accession>
<dbReference type="GO" id="GO:0007264">
    <property type="term" value="P:small GTPase-mediated signal transduction"/>
    <property type="evidence" value="ECO:0007669"/>
    <property type="project" value="InterPro"/>
</dbReference>
<gene>
    <name evidence="3" type="ORF">KC01_LOCUS8387</name>
</gene>
<dbReference type="InterPro" id="IPR023578">
    <property type="entry name" value="Ras_GEF_dom_sf"/>
</dbReference>
<keyword evidence="1" id="KW-0344">Guanine-nucleotide releasing factor</keyword>
<name>A0AAV2JK60_KNICA</name>
<dbReference type="InterPro" id="IPR000651">
    <property type="entry name" value="Ras-like_Gua-exchang_fac_N"/>
</dbReference>
<dbReference type="GO" id="GO:0043025">
    <property type="term" value="C:neuronal cell body"/>
    <property type="evidence" value="ECO:0007669"/>
    <property type="project" value="TreeGrafter"/>
</dbReference>
<evidence type="ECO:0000313" key="4">
    <source>
        <dbReference type="Proteomes" id="UP001497482"/>
    </source>
</evidence>
<keyword evidence="4" id="KW-1185">Reference proteome</keyword>
<proteinExistence type="predicted"/>
<feature type="domain" description="N-terminal Ras-GEF" evidence="2">
    <location>
        <begin position="114"/>
        <end position="220"/>
    </location>
</feature>
<evidence type="ECO:0000259" key="2">
    <source>
        <dbReference type="PROSITE" id="PS50212"/>
    </source>
</evidence>
<dbReference type="GO" id="GO:0032045">
    <property type="term" value="C:guanyl-nucleotide exchange factor complex"/>
    <property type="evidence" value="ECO:0007669"/>
    <property type="project" value="TreeGrafter"/>
</dbReference>
<evidence type="ECO:0000256" key="1">
    <source>
        <dbReference type="PROSITE-ProRule" id="PRU00135"/>
    </source>
</evidence>
<dbReference type="PANTHER" id="PTHR21560:SF0">
    <property type="entry name" value="KINASE NON-CATALYTIC C-LOBE DOMAIN-CONTAINING PROTEIN 1"/>
    <property type="match status" value="1"/>
</dbReference>
<dbReference type="GO" id="GO:0005085">
    <property type="term" value="F:guanyl-nucleotide exchange factor activity"/>
    <property type="evidence" value="ECO:0007669"/>
    <property type="project" value="UniProtKB-KW"/>
</dbReference>
<dbReference type="Pfam" id="PF00618">
    <property type="entry name" value="RasGEF_N"/>
    <property type="match status" value="1"/>
</dbReference>
<protein>
    <recommendedName>
        <fullName evidence="2">N-terminal Ras-GEF domain-containing protein</fullName>
    </recommendedName>
</protein>
<organism evidence="3 4">
    <name type="scientific">Knipowitschia caucasica</name>
    <name type="common">Caucasian dwarf goby</name>
    <name type="synonym">Pomatoschistus caucasicus</name>
    <dbReference type="NCBI Taxonomy" id="637954"/>
    <lineage>
        <taxon>Eukaryota</taxon>
        <taxon>Metazoa</taxon>
        <taxon>Chordata</taxon>
        <taxon>Craniata</taxon>
        <taxon>Vertebrata</taxon>
        <taxon>Euteleostomi</taxon>
        <taxon>Actinopterygii</taxon>
        <taxon>Neopterygii</taxon>
        <taxon>Teleostei</taxon>
        <taxon>Neoteleostei</taxon>
        <taxon>Acanthomorphata</taxon>
        <taxon>Gobiaria</taxon>
        <taxon>Gobiiformes</taxon>
        <taxon>Gobioidei</taxon>
        <taxon>Gobiidae</taxon>
        <taxon>Gobiinae</taxon>
        <taxon>Knipowitschia</taxon>
    </lineage>
</organism>